<dbReference type="Proteomes" id="UP000316624">
    <property type="component" value="Unassembled WGS sequence"/>
</dbReference>
<dbReference type="Pfam" id="PF02272">
    <property type="entry name" value="DHHA1"/>
    <property type="match status" value="1"/>
</dbReference>
<dbReference type="InterPro" id="IPR051673">
    <property type="entry name" value="SSDNA_exonuclease_RecJ"/>
</dbReference>
<evidence type="ECO:0000259" key="7">
    <source>
        <dbReference type="Pfam" id="PF01368"/>
    </source>
</evidence>
<dbReference type="Pfam" id="PF01368">
    <property type="entry name" value="DHH"/>
    <property type="match status" value="1"/>
</dbReference>
<evidence type="ECO:0000256" key="3">
    <source>
        <dbReference type="ARBA" id="ARBA00022722"/>
    </source>
</evidence>
<feature type="domain" description="DHHA1" evidence="8">
    <location>
        <begin position="396"/>
        <end position="490"/>
    </location>
</feature>
<name>A0A562K8D6_SPHWJ</name>
<dbReference type="AlphaFoldDB" id="A0A562K8D6"/>
<evidence type="ECO:0000313" key="10">
    <source>
        <dbReference type="EMBL" id="TWH91699.1"/>
    </source>
</evidence>
<evidence type="ECO:0000259" key="8">
    <source>
        <dbReference type="Pfam" id="PF02272"/>
    </source>
</evidence>
<evidence type="ECO:0000256" key="5">
    <source>
        <dbReference type="ARBA" id="ARBA00022839"/>
    </source>
</evidence>
<proteinExistence type="inferred from homology"/>
<evidence type="ECO:0000259" key="9">
    <source>
        <dbReference type="Pfam" id="PF17768"/>
    </source>
</evidence>
<feature type="domain" description="DDH" evidence="7">
    <location>
        <begin position="119"/>
        <end position="278"/>
    </location>
</feature>
<dbReference type="EMBL" id="VLKK01000013">
    <property type="protein sequence ID" value="TWH91699.1"/>
    <property type="molecule type" value="Genomic_DNA"/>
</dbReference>
<feature type="domain" description="RecJ OB" evidence="9">
    <location>
        <begin position="504"/>
        <end position="614"/>
    </location>
</feature>
<dbReference type="InterPro" id="IPR004610">
    <property type="entry name" value="RecJ"/>
</dbReference>
<dbReference type="Gene3D" id="3.90.1640.30">
    <property type="match status" value="1"/>
</dbReference>
<dbReference type="Pfam" id="PF17768">
    <property type="entry name" value="RecJ_OB"/>
    <property type="match status" value="1"/>
</dbReference>
<dbReference type="Gene3D" id="3.10.310.30">
    <property type="match status" value="1"/>
</dbReference>
<dbReference type="InterPro" id="IPR001667">
    <property type="entry name" value="DDH_dom"/>
</dbReference>
<evidence type="ECO:0000313" key="11">
    <source>
        <dbReference type="Proteomes" id="UP000316624"/>
    </source>
</evidence>
<evidence type="ECO:0000256" key="4">
    <source>
        <dbReference type="ARBA" id="ARBA00022801"/>
    </source>
</evidence>
<evidence type="ECO:0000256" key="2">
    <source>
        <dbReference type="ARBA" id="ARBA00019841"/>
    </source>
</evidence>
<dbReference type="NCBIfam" id="TIGR00644">
    <property type="entry name" value="recJ"/>
    <property type="match status" value="1"/>
</dbReference>
<dbReference type="GO" id="GO:0003676">
    <property type="term" value="F:nucleic acid binding"/>
    <property type="evidence" value="ECO:0007669"/>
    <property type="project" value="InterPro"/>
</dbReference>
<keyword evidence="5 10" id="KW-0269">Exonuclease</keyword>
<comment type="caution">
    <text evidence="10">The sequence shown here is derived from an EMBL/GenBank/DDBJ whole genome shotgun (WGS) entry which is preliminary data.</text>
</comment>
<accession>A0A562K8D6</accession>
<gene>
    <name evidence="10" type="ORF">IQ35_03033</name>
</gene>
<protein>
    <recommendedName>
        <fullName evidence="2">Single-stranded-DNA-specific exonuclease RecJ</fullName>
    </recommendedName>
</protein>
<dbReference type="GO" id="GO:0006310">
    <property type="term" value="P:DNA recombination"/>
    <property type="evidence" value="ECO:0007669"/>
    <property type="project" value="InterPro"/>
</dbReference>
<dbReference type="SUPFAM" id="SSF64182">
    <property type="entry name" value="DHH phosphoesterases"/>
    <property type="match status" value="1"/>
</dbReference>
<evidence type="ECO:0000256" key="6">
    <source>
        <dbReference type="SAM" id="Coils"/>
    </source>
</evidence>
<comment type="similarity">
    <text evidence="1">Belongs to the RecJ family.</text>
</comment>
<keyword evidence="11" id="KW-1185">Reference proteome</keyword>
<keyword evidence="3" id="KW-0540">Nuclease</keyword>
<dbReference type="InterPro" id="IPR003156">
    <property type="entry name" value="DHHA1_dom"/>
</dbReference>
<organism evidence="10 11">
    <name type="scientific">Sphingobium wenxiniae (strain DSM 21828 / CGMCC 1.7748 / JZ-1)</name>
    <dbReference type="NCBI Taxonomy" id="595605"/>
    <lineage>
        <taxon>Bacteria</taxon>
        <taxon>Pseudomonadati</taxon>
        <taxon>Pseudomonadota</taxon>
        <taxon>Alphaproteobacteria</taxon>
        <taxon>Sphingomonadales</taxon>
        <taxon>Sphingomonadaceae</taxon>
        <taxon>Sphingobium</taxon>
    </lineage>
</organism>
<dbReference type="InterPro" id="IPR041122">
    <property type="entry name" value="RecJ_OB"/>
</dbReference>
<dbReference type="PANTHER" id="PTHR30255:SF2">
    <property type="entry name" value="SINGLE-STRANDED-DNA-SPECIFIC EXONUCLEASE RECJ"/>
    <property type="match status" value="1"/>
</dbReference>
<keyword evidence="4" id="KW-0378">Hydrolase</keyword>
<dbReference type="GO" id="GO:0006281">
    <property type="term" value="P:DNA repair"/>
    <property type="evidence" value="ECO:0007669"/>
    <property type="project" value="InterPro"/>
</dbReference>
<dbReference type="InterPro" id="IPR038763">
    <property type="entry name" value="DHH_sf"/>
</dbReference>
<keyword evidence="6" id="KW-0175">Coiled coil</keyword>
<sequence>MTIRSMSCAGSKPVTIDGALPSAAGRVYSRAMTIALNISRSISGQPWRWRGQGADARDPGYRPDDLVTQLLLARGCPREAVEAHRNPTIRHFMPDPSLFRDMDAAADRLADAVQSQEDVRIFGDYDVDGATSAALLIRLLRDLGLNAKPYIPDRLMEGYGPSGEALVRLAGEGASLIVTVDCGAQAFDALLQAKQAGVDVVVVDHHKCAAALPEAFALVNPNRLDEADEAAAHGHLAAVGVAFLLGAALVRTLRARGWFAARSEPPLMELLDIVALGTVADVAQLKGLNRAFVAQGLKVMAKRRNIGLAALMDASRLSRAPLCHDLGFALGPRINAGGRVGKADLGVRLLTTEDPLEAARIAAELDRLNEERRAIESLVQEQAEALLEAQGNRAVALVSGAGWHPGVIGIVAGRLKEKAGRPAIVIALDEDGLGKGSGRSISGVDLGAAVLAAKDGGLLVAGGGHAMAAGLTVAAEKLDALIDFLDDRLSAAVARSRDDRALMIDAVLAPAGVNPDFVAAMEAGGPYGAGWPAPLIASGPMRVIKADVVGNGHLRAIMAGDDGRSIKTIAFRKAETELGQAILAAPRDRRLWVAGRAKIDDWGARPAAELHLEDAAWAD</sequence>
<dbReference type="GO" id="GO:0008409">
    <property type="term" value="F:5'-3' exonuclease activity"/>
    <property type="evidence" value="ECO:0007669"/>
    <property type="project" value="InterPro"/>
</dbReference>
<reference evidence="10 11" key="1">
    <citation type="journal article" date="2015" name="Stand. Genomic Sci.">
        <title>Genomic Encyclopedia of Bacterial and Archaeal Type Strains, Phase III: the genomes of soil and plant-associated and newly described type strains.</title>
        <authorList>
            <person name="Whitman W.B."/>
            <person name="Woyke T."/>
            <person name="Klenk H.P."/>
            <person name="Zhou Y."/>
            <person name="Lilburn T.G."/>
            <person name="Beck B.J."/>
            <person name="De Vos P."/>
            <person name="Vandamme P."/>
            <person name="Eisen J.A."/>
            <person name="Garrity G."/>
            <person name="Hugenholtz P."/>
            <person name="Kyrpides N.C."/>
        </authorList>
    </citation>
    <scope>NUCLEOTIDE SEQUENCE [LARGE SCALE GENOMIC DNA]</scope>
    <source>
        <strain evidence="10 11">CGMCC 1.7748</strain>
    </source>
</reference>
<dbReference type="PANTHER" id="PTHR30255">
    <property type="entry name" value="SINGLE-STRANDED-DNA-SPECIFIC EXONUCLEASE RECJ"/>
    <property type="match status" value="1"/>
</dbReference>
<feature type="coiled-coil region" evidence="6">
    <location>
        <begin position="358"/>
        <end position="388"/>
    </location>
</feature>
<evidence type="ECO:0000256" key="1">
    <source>
        <dbReference type="ARBA" id="ARBA00005915"/>
    </source>
</evidence>